<dbReference type="InterPro" id="IPR012312">
    <property type="entry name" value="Hemerythrin-like"/>
</dbReference>
<feature type="domain" description="Hemerythrin-like" evidence="1">
    <location>
        <begin position="7"/>
        <end position="133"/>
    </location>
</feature>
<evidence type="ECO:0000313" key="3">
    <source>
        <dbReference type="Proteomes" id="UP000460257"/>
    </source>
</evidence>
<proteinExistence type="predicted"/>
<protein>
    <submittedName>
        <fullName evidence="2">Hemerythrin domain-containing protein</fullName>
    </submittedName>
</protein>
<accession>A0A6N7IXT3</accession>
<dbReference type="AlphaFoldDB" id="A0A6N7IXT3"/>
<sequence>MLIQSYIETHKKIAAQVEAITKLISSGSIEDNAFDIGREISRLSGLLNVHLNSEDRYLYPKLLESNDSSVKTLAKRYQDEMGGLIGEFNKFKSRYNTKTGILENKEGLAREWNGIVRKLSQRIEREEKELYTKFERM</sequence>
<gene>
    <name evidence="2" type="ORF">FRC54_04275</name>
</gene>
<keyword evidence="3" id="KW-1185">Reference proteome</keyword>
<comment type="caution">
    <text evidence="2">The sequence shown here is derived from an EMBL/GenBank/DDBJ whole genome shotgun (WGS) entry which is preliminary data.</text>
</comment>
<evidence type="ECO:0000313" key="2">
    <source>
        <dbReference type="EMBL" id="MQN01154.1"/>
    </source>
</evidence>
<evidence type="ECO:0000259" key="1">
    <source>
        <dbReference type="Pfam" id="PF01814"/>
    </source>
</evidence>
<dbReference type="Pfam" id="PF01814">
    <property type="entry name" value="Hemerythrin"/>
    <property type="match status" value="1"/>
</dbReference>
<reference evidence="2" key="1">
    <citation type="journal article" date="2020" name="Appl. Environ. Microbiol.">
        <title>Medium-Chain Fatty Acid Synthesis by 'Candidatus Weimeria bifida' gen. nov., sp. nov., and 'Candidatus Pseudoramibacter fermentans' sp. nov.</title>
        <authorList>
            <person name="Scarborough M.J."/>
            <person name="Myers K.S."/>
            <person name="Donohue T.J."/>
            <person name="Noguera D.R."/>
        </authorList>
    </citation>
    <scope>NUCLEOTIDE SEQUENCE</scope>
    <source>
        <strain evidence="2">LCO1.1</strain>
    </source>
</reference>
<dbReference type="Gene3D" id="1.20.120.520">
    <property type="entry name" value="nmb1532 protein domain like"/>
    <property type="match status" value="1"/>
</dbReference>
<dbReference type="EMBL" id="VOGC01000003">
    <property type="protein sequence ID" value="MQN01154.1"/>
    <property type="molecule type" value="Genomic_DNA"/>
</dbReference>
<organism evidence="2 3">
    <name type="scientific">Candidatus Weimeria bifida</name>
    <dbReference type="NCBI Taxonomy" id="2599074"/>
    <lineage>
        <taxon>Bacteria</taxon>
        <taxon>Bacillati</taxon>
        <taxon>Bacillota</taxon>
        <taxon>Clostridia</taxon>
        <taxon>Lachnospirales</taxon>
        <taxon>Lachnospiraceae</taxon>
        <taxon>Candidatus Weimeria</taxon>
    </lineage>
</organism>
<dbReference type="Proteomes" id="UP000460257">
    <property type="component" value="Unassembled WGS sequence"/>
</dbReference>
<name>A0A6N7IXT3_9FIRM</name>